<proteinExistence type="predicted"/>
<reference evidence="1" key="1">
    <citation type="submission" date="2020-02" db="EMBL/GenBank/DDBJ databases">
        <authorList>
            <person name="Palmer J.M."/>
        </authorList>
    </citation>
    <scope>NUCLEOTIDE SEQUENCE</scope>
    <source>
        <strain evidence="1">EPUS1.4</strain>
        <tissue evidence="1">Thallus</tissue>
    </source>
</reference>
<keyword evidence="2" id="KW-1185">Reference proteome</keyword>
<protein>
    <submittedName>
        <fullName evidence="1">Uncharacterized protein</fullName>
    </submittedName>
</protein>
<dbReference type="PANTHER" id="PTHR35186:SF4">
    <property type="entry name" value="PRION-INHIBITION AND PROPAGATION HELO DOMAIN-CONTAINING PROTEIN"/>
    <property type="match status" value="1"/>
</dbReference>
<name>A0A8H7E3V0_9EURO</name>
<dbReference type="PANTHER" id="PTHR35186">
    <property type="entry name" value="ANK_REP_REGION DOMAIN-CONTAINING PROTEIN"/>
    <property type="match status" value="1"/>
</dbReference>
<organism evidence="1 2">
    <name type="scientific">Endocarpon pusillum</name>
    <dbReference type="NCBI Taxonomy" id="364733"/>
    <lineage>
        <taxon>Eukaryota</taxon>
        <taxon>Fungi</taxon>
        <taxon>Dikarya</taxon>
        <taxon>Ascomycota</taxon>
        <taxon>Pezizomycotina</taxon>
        <taxon>Eurotiomycetes</taxon>
        <taxon>Chaetothyriomycetidae</taxon>
        <taxon>Verrucariales</taxon>
        <taxon>Verrucariaceae</taxon>
        <taxon>Endocarpon</taxon>
    </lineage>
</organism>
<dbReference type="EMBL" id="JAACFV010000065">
    <property type="protein sequence ID" value="KAF7507655.1"/>
    <property type="molecule type" value="Genomic_DNA"/>
</dbReference>
<accession>A0A8H7E3V0</accession>
<dbReference type="OrthoDB" id="3565018at2759"/>
<evidence type="ECO:0000313" key="1">
    <source>
        <dbReference type="EMBL" id="KAF7507655.1"/>
    </source>
</evidence>
<dbReference type="AlphaFoldDB" id="A0A8H7E3V0"/>
<comment type="caution">
    <text evidence="1">The sequence shown here is derived from an EMBL/GenBank/DDBJ whole genome shotgun (WGS) entry which is preliminary data.</text>
</comment>
<dbReference type="Proteomes" id="UP000606974">
    <property type="component" value="Unassembled WGS sequence"/>
</dbReference>
<evidence type="ECO:0000313" key="2">
    <source>
        <dbReference type="Proteomes" id="UP000606974"/>
    </source>
</evidence>
<gene>
    <name evidence="1" type="ORF">GJ744_010208</name>
</gene>
<sequence>MSGFEIAGVVLGSIPLLISGLHHYSKGLSTVENMRDYETVIENLVTSLSMSLIIFRTSCEQLLAPLMLPDEQFRELLANPQTDAWKDNELCEKLNERLGRAAYLSYKKAVKLLYKRIHLLKKKLDLNDNFQPKWISPNEAMDTKNRENFLKKTWRRMKIAIDADKYALLMAEIDRDITKISDLTKGNMALEPIRGERKRQANADFWTEIRDCSCRLFELLSSRFSPRCSCQHPHRANLRLDLRTDASVEQASIRFGFLFSFDENAQSISKLPWNWRHVEIEPQPETSITLPPCSTPSKKCRSKLCQTLSSRLLRVKSRLQLTNHHRHHHHSI</sequence>